<dbReference type="EMBL" id="KQ987318">
    <property type="protein sequence ID" value="KZV57348.1"/>
    <property type="molecule type" value="Genomic_DNA"/>
</dbReference>
<protein>
    <submittedName>
        <fullName evidence="1">Sodium/hydrogen exchanger</fullName>
    </submittedName>
</protein>
<reference evidence="1 2" key="1">
    <citation type="journal article" date="2015" name="Proc. Natl. Acad. Sci. U.S.A.">
        <title>The resurrection genome of Boea hygrometrica: A blueprint for survival of dehydration.</title>
        <authorList>
            <person name="Xiao L."/>
            <person name="Yang G."/>
            <person name="Zhang L."/>
            <person name="Yang X."/>
            <person name="Zhao S."/>
            <person name="Ji Z."/>
            <person name="Zhou Q."/>
            <person name="Hu M."/>
            <person name="Wang Y."/>
            <person name="Chen M."/>
            <person name="Xu Y."/>
            <person name="Jin H."/>
            <person name="Xiao X."/>
            <person name="Hu G."/>
            <person name="Bao F."/>
            <person name="Hu Y."/>
            <person name="Wan P."/>
            <person name="Li L."/>
            <person name="Deng X."/>
            <person name="Kuang T."/>
            <person name="Xiang C."/>
            <person name="Zhu J.K."/>
            <person name="Oliver M.J."/>
            <person name="He Y."/>
        </authorList>
    </citation>
    <scope>NUCLEOTIDE SEQUENCE [LARGE SCALE GENOMIC DNA]</scope>
    <source>
        <strain evidence="2">cv. XS01</strain>
    </source>
</reference>
<accession>A0A2Z7DIK5</accession>
<dbReference type="Proteomes" id="UP000250235">
    <property type="component" value="Unassembled WGS sequence"/>
</dbReference>
<evidence type="ECO:0000313" key="2">
    <source>
        <dbReference type="Proteomes" id="UP000250235"/>
    </source>
</evidence>
<name>A0A2Z7DIK5_9LAMI</name>
<keyword evidence="2" id="KW-1185">Reference proteome</keyword>
<proteinExistence type="predicted"/>
<sequence length="251" mass="27878">MLTNTYTVVDTLPIDFSHHSPNTDLDSSSQSSSTDSRLLFTTADILLGDDKIANQMLMPSTATPATDVTESFTQLRASITQLSIKQLRTNNRVKQEVHIYKTALSFELLESKREVRAQYAIVMTDLGDIRKEVQNQKATFPQDMDGKLNGIQDQHAAISHYLMEFHVQAQENFNTLTSQLSELVDYINRGGDAKKGKEVAAKDHSLPLIIVADLVLVMKDLAEVVEADLLVKDITVVVVLTKDQEEALDTG</sequence>
<gene>
    <name evidence="1" type="ORF">F511_38085</name>
</gene>
<evidence type="ECO:0000313" key="1">
    <source>
        <dbReference type="EMBL" id="KZV57348.1"/>
    </source>
</evidence>
<dbReference type="AlphaFoldDB" id="A0A2Z7DIK5"/>
<organism evidence="1 2">
    <name type="scientific">Dorcoceras hygrometricum</name>
    <dbReference type="NCBI Taxonomy" id="472368"/>
    <lineage>
        <taxon>Eukaryota</taxon>
        <taxon>Viridiplantae</taxon>
        <taxon>Streptophyta</taxon>
        <taxon>Embryophyta</taxon>
        <taxon>Tracheophyta</taxon>
        <taxon>Spermatophyta</taxon>
        <taxon>Magnoliopsida</taxon>
        <taxon>eudicotyledons</taxon>
        <taxon>Gunneridae</taxon>
        <taxon>Pentapetalae</taxon>
        <taxon>asterids</taxon>
        <taxon>lamiids</taxon>
        <taxon>Lamiales</taxon>
        <taxon>Gesneriaceae</taxon>
        <taxon>Didymocarpoideae</taxon>
        <taxon>Trichosporeae</taxon>
        <taxon>Loxocarpinae</taxon>
        <taxon>Dorcoceras</taxon>
    </lineage>
</organism>